<sequence>MVTQCGSIMQASYPQSSFNGQFESPTIPPAFFCKNARCNGYHFTDQSSLANNSFFTPYPHDPQSQYQAPHETQVQGNHNRTFNGTITYWFLIKQSPAGIPVQGTFTQIPMKNSGCTKPANVCSPQIPQWPRPDPRCQQPVQNRFSPYSQVIKPLPVLSVDEVEKFLREIEEQPLIKRGKSEHETFNNKYFPPQHSSAPQLQGNHTMMMKKQLQLMALKRTAPLTGPLLNNLKQIANSVEEGRVIRYVKSKKELLEILKK</sequence>
<protein>
    <submittedName>
        <fullName evidence="1">Uncharacterized protein</fullName>
    </submittedName>
</protein>
<keyword evidence="2" id="KW-1185">Reference proteome</keyword>
<evidence type="ECO:0000313" key="2">
    <source>
        <dbReference type="Proteomes" id="UP000053766"/>
    </source>
</evidence>
<reference evidence="2" key="2">
    <citation type="journal article" date="2016" name="Sci. Rep.">
        <title>Dictyocaulus viviparus genome, variome and transcriptome elucidate lungworm biology and support future intervention.</title>
        <authorList>
            <person name="McNulty S.N."/>
            <person name="Strube C."/>
            <person name="Rosa B.A."/>
            <person name="Martin J.C."/>
            <person name="Tyagi R."/>
            <person name="Choi Y.J."/>
            <person name="Wang Q."/>
            <person name="Hallsworth Pepin K."/>
            <person name="Zhang X."/>
            <person name="Ozersky P."/>
            <person name="Wilson R.K."/>
            <person name="Sternberg P.W."/>
            <person name="Gasser R.B."/>
            <person name="Mitreva M."/>
        </authorList>
    </citation>
    <scope>NUCLEOTIDE SEQUENCE [LARGE SCALE GENOMIC DNA]</scope>
    <source>
        <strain evidence="2">HannoverDv2000</strain>
    </source>
</reference>
<accession>A0A0D8X8N7</accession>
<proteinExistence type="predicted"/>
<organism evidence="1 2">
    <name type="scientific">Dictyocaulus viviparus</name>
    <name type="common">Bovine lungworm</name>
    <dbReference type="NCBI Taxonomy" id="29172"/>
    <lineage>
        <taxon>Eukaryota</taxon>
        <taxon>Metazoa</taxon>
        <taxon>Ecdysozoa</taxon>
        <taxon>Nematoda</taxon>
        <taxon>Chromadorea</taxon>
        <taxon>Rhabditida</taxon>
        <taxon>Rhabditina</taxon>
        <taxon>Rhabditomorpha</taxon>
        <taxon>Strongyloidea</taxon>
        <taxon>Metastrongylidae</taxon>
        <taxon>Dictyocaulus</taxon>
    </lineage>
</organism>
<gene>
    <name evidence="1" type="ORF">DICVIV_13125</name>
</gene>
<dbReference type="Proteomes" id="UP000053766">
    <property type="component" value="Unassembled WGS sequence"/>
</dbReference>
<reference evidence="1 2" key="1">
    <citation type="submission" date="2013-11" db="EMBL/GenBank/DDBJ databases">
        <title>Draft genome of the bovine lungworm Dictyocaulus viviparus.</title>
        <authorList>
            <person name="Mitreva M."/>
        </authorList>
    </citation>
    <scope>NUCLEOTIDE SEQUENCE [LARGE SCALE GENOMIC DNA]</scope>
    <source>
        <strain evidence="1 2">HannoverDv2000</strain>
    </source>
</reference>
<evidence type="ECO:0000313" key="1">
    <source>
        <dbReference type="EMBL" id="KJH40913.1"/>
    </source>
</evidence>
<name>A0A0D8X8N7_DICVI</name>
<dbReference type="EMBL" id="KN716971">
    <property type="protein sequence ID" value="KJH40913.1"/>
    <property type="molecule type" value="Genomic_DNA"/>
</dbReference>
<dbReference type="AlphaFoldDB" id="A0A0D8X8N7"/>